<sequence>MEQSSGGSQAGSAHSTVQENACREGASGGTEVSLSNSEFVGVEGGGGDDGGANVVAGDAMMCPMCAFSSCDREAIMQHVMGAH</sequence>
<dbReference type="Proteomes" id="UP000274429">
    <property type="component" value="Unassembled WGS sequence"/>
</dbReference>
<feature type="region of interest" description="Disordered" evidence="1">
    <location>
        <begin position="1"/>
        <end position="53"/>
    </location>
</feature>
<keyword evidence="3" id="KW-1185">Reference proteome</keyword>
<evidence type="ECO:0000313" key="3">
    <source>
        <dbReference type="Proteomes" id="UP000274429"/>
    </source>
</evidence>
<evidence type="ECO:0000256" key="1">
    <source>
        <dbReference type="SAM" id="MobiDB-lite"/>
    </source>
</evidence>
<evidence type="ECO:0000313" key="2">
    <source>
        <dbReference type="EMBL" id="VDM16007.1"/>
    </source>
</evidence>
<reference evidence="4" key="1">
    <citation type="submission" date="2017-02" db="UniProtKB">
        <authorList>
            <consortium name="WormBaseParasite"/>
        </authorList>
    </citation>
    <scope>IDENTIFICATION</scope>
</reference>
<evidence type="ECO:0000313" key="4">
    <source>
        <dbReference type="WBParaSite" id="TTAC_0000016901-mRNA-1"/>
    </source>
</evidence>
<dbReference type="AlphaFoldDB" id="A0A0R3WHX8"/>
<reference evidence="2 3" key="2">
    <citation type="submission" date="2018-11" db="EMBL/GenBank/DDBJ databases">
        <authorList>
            <consortium name="Pathogen Informatics"/>
        </authorList>
    </citation>
    <scope>NUCLEOTIDE SEQUENCE [LARGE SCALE GENOMIC DNA]</scope>
</reference>
<protein>
    <submittedName>
        <fullName evidence="4">C2H2-type domain-containing protein</fullName>
    </submittedName>
</protein>
<dbReference type="EMBL" id="UYWX01000010">
    <property type="protein sequence ID" value="VDM16007.1"/>
    <property type="molecule type" value="Genomic_DNA"/>
</dbReference>
<gene>
    <name evidence="2" type="ORF">TTAC_LOCUS170</name>
</gene>
<accession>A0A0R3WHX8</accession>
<proteinExistence type="predicted"/>
<name>A0A0R3WHX8_HYDTA</name>
<dbReference type="WBParaSite" id="TTAC_0000016901-mRNA-1">
    <property type="protein sequence ID" value="TTAC_0000016901-mRNA-1"/>
    <property type="gene ID" value="TTAC_0000016901"/>
</dbReference>
<feature type="compositionally biased region" description="Low complexity" evidence="1">
    <location>
        <begin position="1"/>
        <end position="13"/>
    </location>
</feature>
<organism evidence="4">
    <name type="scientific">Hydatigena taeniaeformis</name>
    <name type="common">Feline tapeworm</name>
    <name type="synonym">Taenia taeniaeformis</name>
    <dbReference type="NCBI Taxonomy" id="6205"/>
    <lineage>
        <taxon>Eukaryota</taxon>
        <taxon>Metazoa</taxon>
        <taxon>Spiralia</taxon>
        <taxon>Lophotrochozoa</taxon>
        <taxon>Platyhelminthes</taxon>
        <taxon>Cestoda</taxon>
        <taxon>Eucestoda</taxon>
        <taxon>Cyclophyllidea</taxon>
        <taxon>Taeniidae</taxon>
        <taxon>Hydatigera</taxon>
    </lineage>
</organism>